<dbReference type="SUPFAM" id="SSF48371">
    <property type="entry name" value="ARM repeat"/>
    <property type="match status" value="1"/>
</dbReference>
<accession>A0A5J4V902</accession>
<reference evidence="1 2" key="1">
    <citation type="submission" date="2019-03" db="EMBL/GenBank/DDBJ databases">
        <title>Single cell metagenomics reveals metabolic interactions within the superorganism composed of flagellate Streblomastix strix and complex community of Bacteroidetes bacteria on its surface.</title>
        <authorList>
            <person name="Treitli S.C."/>
            <person name="Kolisko M."/>
            <person name="Husnik F."/>
            <person name="Keeling P."/>
            <person name="Hampl V."/>
        </authorList>
    </citation>
    <scope>NUCLEOTIDE SEQUENCE [LARGE SCALE GENOMIC DNA]</scope>
    <source>
        <strain evidence="1">ST1C</strain>
    </source>
</reference>
<dbReference type="InterPro" id="IPR016024">
    <property type="entry name" value="ARM-type_fold"/>
</dbReference>
<evidence type="ECO:0000313" key="1">
    <source>
        <dbReference type="EMBL" id="KAA6378930.1"/>
    </source>
</evidence>
<evidence type="ECO:0000313" key="2">
    <source>
        <dbReference type="Proteomes" id="UP000324800"/>
    </source>
</evidence>
<dbReference type="InterPro" id="IPR011989">
    <property type="entry name" value="ARM-like"/>
</dbReference>
<proteinExistence type="predicted"/>
<organism evidence="1 2">
    <name type="scientific">Streblomastix strix</name>
    <dbReference type="NCBI Taxonomy" id="222440"/>
    <lineage>
        <taxon>Eukaryota</taxon>
        <taxon>Metamonada</taxon>
        <taxon>Preaxostyla</taxon>
        <taxon>Oxymonadida</taxon>
        <taxon>Streblomastigidae</taxon>
        <taxon>Streblomastix</taxon>
    </lineage>
</organism>
<comment type="caution">
    <text evidence="1">The sequence shown here is derived from an EMBL/GenBank/DDBJ whole genome shotgun (WGS) entry which is preliminary data.</text>
</comment>
<name>A0A5J4V902_9EUKA</name>
<dbReference type="AlphaFoldDB" id="A0A5J4V902"/>
<gene>
    <name evidence="1" type="ORF">EZS28_025544</name>
</gene>
<sequence>MEKNGGLDSLVKIFNDDKYKTSDVKKCSAIVIGTLHKAMKLPDEYRVALIEFLKSLSDDKDEYIVYLSVLVLARLAEQNNADIMSGNIERVIRKYIYVGEERTSNYAMLLSLNLLYYGTDDVKNCIKSMLPWGEIREFTNFVFVDEDEEDNISLTAKLLDEWIQFLA</sequence>
<dbReference type="EMBL" id="SNRW01008828">
    <property type="protein sequence ID" value="KAA6378930.1"/>
    <property type="molecule type" value="Genomic_DNA"/>
</dbReference>
<protein>
    <submittedName>
        <fullName evidence="1">Uncharacterized protein</fullName>
    </submittedName>
</protein>
<dbReference type="Gene3D" id="1.25.10.10">
    <property type="entry name" value="Leucine-rich Repeat Variant"/>
    <property type="match status" value="1"/>
</dbReference>
<dbReference type="Proteomes" id="UP000324800">
    <property type="component" value="Unassembled WGS sequence"/>
</dbReference>